<dbReference type="RefSeq" id="XP_053587671.1">
    <property type="nucleotide sequence ID" value="XM_053728094.1"/>
</dbReference>
<dbReference type="Proteomes" id="UP000483820">
    <property type="component" value="Chromosome III"/>
</dbReference>
<sequence length="1499" mass="170909">MSSKIDPKKRLKDWEVIKAADMQLMRDEKLKNSMTSWVIKCFNSPTEYLAPSFKSVPEEYQKGRNLGYFLIDDVDIGALFVWEEMRQKEQQAWDENSVKDMSCLQRFTSKCLTYKHQKKMYLRVIPAFDPGDGVVGEGRVFVEDLIEVINILKTRYHLSESETDDLTELTTSCSKGCIPTISLSSCKEILEKRNVDKKLVMFADDPIYLIGMQTSYKNGEYFKILSSGGIQLLSLSQSMMFLTQNCIIGVNWTKVSMEERLAILKEIFACTGFGKENFVQFSLMIKCVIEIKKQFKEVYKDQIKYQSYTFEDVFPENLLDFSFLQALATKFNFSDKIFKLEMAVIPVWMMRVQWIVAWFESIKDGTFKSCDEYGNAMIEAILVWVPMNCRFFIKSYLMSVFLGMERCKEHEDVMNDYFSRFRDGSDLVLQYHGQLPDMMDDEMENSKTEMRNQQSGSLENIVQHSQSEYLEIVGQTFELTEISNSQSKSEKDKEVIRALIDLSATPTKIPIESSEKIGSVIDQQPTTTNTHCLTNPLFIDTSHNNQKKDSAISPKLYRVNEAEIPESIRQIVESAMKDSSKKRQWKRITEANLHVLEKVKGNCHFISFEAKTLDGSVTLKPSYQVWTKNMHATSNCRYFLMDDNDLKVAEVLRQCVQQWKADVAPKMLESKFIWDGNTREVGLTQKHSIFIRVIQPAVVEDVGEEPRIFLDEAVEAVRLCRQTFQNDDFTPEEFVEYHKMYQRSEFDFPTIPISEFEKILDVFHIDDSPITLVDDPTQILGSAKMLMNATHFCIVASAGMQTFEVISSRLAVLFMVESFICGVNWNIVPMNQTRCVLEEIQLFAVLPKGHHVSYKRVVEKINEVRLKYPGIYEIEPYPDIFLRNMHSEEMVEVTHFQNIAVEYGLVNRIFMDTKLHVWKIRTLIITAWIENVLAEHYHPEIRQAVVDGMLHMVPHEKRVAARLKSGQALLKTPPPPAVTQQEPSTSATPSPEKSPKKSSFKWYSVDAGKNIIESDGSEHMEEIDVGSGDSTGAGSDTDSTGTFDSGLSPNGTEGVGETTEKDDDVEYHEYDIELSEKEDEFESDVTEETIRPEEPEIQESQVNAPDQEATDDVKKTSDAQSIVPPSSIDQTAIQQPQPIIKDINKANENAPKQNAIKKRDPLRPLKTEEEQSMVQNYFQYVLEEKEREKRNKILLNSMRNKGDEKTPTLPGSLVQPSCPNLAKEIASPNLARKKEVTKEKIEVKKVEKQKIPPPNQIVIEGIVIQAKEIDAKDTIAQLTYENSEIEDILTKKEVAAAGEVKKVNRLNPILMENRNLAEDLVQNCVENALAVCELGPSWSEMKCFSNADVLDFEPIEPIKMKDEETENLNLQSILHNDVTNDVHNAPGQTTNPESSSQVVNTVSSSSELATSIKNLFKQLRSDVQKKEKTFLNQNQSTGDTGDTAVPSQPTSSSALDLIDQLQDKMKELLKENRLQKIEIESQKQFLGVLIDALPPKKTE</sequence>
<gene>
    <name evidence="2" type="ORF">GCK72_010899</name>
</gene>
<feature type="region of interest" description="Disordered" evidence="1">
    <location>
        <begin position="1011"/>
        <end position="1134"/>
    </location>
</feature>
<name>A0A6A5H629_CAERE</name>
<reference evidence="2 3" key="1">
    <citation type="submission" date="2019-12" db="EMBL/GenBank/DDBJ databases">
        <title>Chromosome-level assembly of the Caenorhabditis remanei genome.</title>
        <authorList>
            <person name="Teterina A.A."/>
            <person name="Willis J.H."/>
            <person name="Phillips P.C."/>
        </authorList>
    </citation>
    <scope>NUCLEOTIDE SEQUENCE [LARGE SCALE GENOMIC DNA]</scope>
    <source>
        <strain evidence="2 3">PX506</strain>
        <tissue evidence="2">Whole organism</tissue>
    </source>
</reference>
<organism evidence="2 3">
    <name type="scientific">Caenorhabditis remanei</name>
    <name type="common">Caenorhabditis vulgaris</name>
    <dbReference type="NCBI Taxonomy" id="31234"/>
    <lineage>
        <taxon>Eukaryota</taxon>
        <taxon>Metazoa</taxon>
        <taxon>Ecdysozoa</taxon>
        <taxon>Nematoda</taxon>
        <taxon>Chromadorea</taxon>
        <taxon>Rhabditida</taxon>
        <taxon>Rhabditina</taxon>
        <taxon>Rhabditomorpha</taxon>
        <taxon>Rhabditoidea</taxon>
        <taxon>Rhabditidae</taxon>
        <taxon>Peloderinae</taxon>
        <taxon>Caenorhabditis</taxon>
    </lineage>
</organism>
<evidence type="ECO:0000313" key="3">
    <source>
        <dbReference type="Proteomes" id="UP000483820"/>
    </source>
</evidence>
<feature type="compositionally biased region" description="Acidic residues" evidence="1">
    <location>
        <begin position="1076"/>
        <end position="1087"/>
    </location>
</feature>
<feature type="compositionally biased region" description="Polar residues" evidence="1">
    <location>
        <begin position="1118"/>
        <end position="1134"/>
    </location>
</feature>
<feature type="compositionally biased region" description="Low complexity" evidence="1">
    <location>
        <begin position="982"/>
        <end position="991"/>
    </location>
</feature>
<feature type="region of interest" description="Disordered" evidence="1">
    <location>
        <begin position="1431"/>
        <end position="1452"/>
    </location>
</feature>
<accession>A0A6A5H629</accession>
<dbReference type="EMBL" id="WUAV01000003">
    <property type="protein sequence ID" value="KAF1762637.1"/>
    <property type="molecule type" value="Genomic_DNA"/>
</dbReference>
<feature type="region of interest" description="Disordered" evidence="1">
    <location>
        <begin position="969"/>
        <end position="999"/>
    </location>
</feature>
<feature type="compositionally biased region" description="Low complexity" evidence="1">
    <location>
        <begin position="1026"/>
        <end position="1048"/>
    </location>
</feature>
<protein>
    <submittedName>
        <fullName evidence="2">Uncharacterized protein</fullName>
    </submittedName>
</protein>
<dbReference type="CTD" id="9812368"/>
<evidence type="ECO:0000256" key="1">
    <source>
        <dbReference type="SAM" id="MobiDB-lite"/>
    </source>
</evidence>
<proteinExistence type="predicted"/>
<dbReference type="GeneID" id="9812368"/>
<comment type="caution">
    <text evidence="2">The sequence shown here is derived from an EMBL/GenBank/DDBJ whole genome shotgun (WGS) entry which is preliminary data.</text>
</comment>
<evidence type="ECO:0000313" key="2">
    <source>
        <dbReference type="EMBL" id="KAF1762637.1"/>
    </source>
</evidence>
<dbReference type="KEGG" id="crq:GCK72_010899"/>